<sequence>MVKKQVAIIGMGVSGLAVLLALSQLPDKLLEKIDITCFDDPKHFGRGIPFQEDSSTAWINSPIDAISYDYHDMNDFQNWMEQKGLDTDQSYVPRSLYGRYMTERAHDLLQKLKASVIHEKVTQLNYEPDSQKWNIGTSQRTIPTRFDEVHLTCGELPVLDPYHLQGNPNYIADPYPLKNLPKQPGKKDRIAIIGTGLASIDTLKWLLKNSQADLLAFSPSMTFPTVRILKKETIDWQFLTDTNKQKLFEENSFNFKSLENLFLSELQALGFQNWEETCRQFLAEGIPGISLSLAFPAQLFLLQQLASHLVDWLTDFWPQMTLSDRQYYKENYGKAIINLRNPMPEEAGRLLIEATAQGRLQIIEAVTDIEAGNYGFVLKREVGKELSVATVINATGYHLKESNVHQARTLIQQVIRDGLVQINPEGGLSILPQTGQVISPKYGILATLYAHGSLVNGVIYQNNSTIKIQQMAERAIGNVIKKPTI</sequence>
<dbReference type="EMBL" id="AM946015">
    <property type="protein sequence ID" value="CAR40682.1"/>
    <property type="molecule type" value="Genomic_DNA"/>
</dbReference>
<dbReference type="HOGENOM" id="CLU_020215_3_1_9"/>
<reference evidence="3" key="1">
    <citation type="journal article" date="2009" name="BMC Genomics">
        <title>Evidence for niche adaptation in the genome of the bovine pathogen Streptococcus uberis.</title>
        <authorList>
            <person name="Ward P.N."/>
            <person name="Holden M.T.G."/>
            <person name="Leigh J.A."/>
            <person name="Lennard N."/>
            <person name="Bignell A."/>
            <person name="Barron A."/>
            <person name="Clark L."/>
            <person name="Quail M.A."/>
            <person name="Woodward J."/>
            <person name="Barrell B.G."/>
            <person name="Egan S.A."/>
            <person name="Field T.R."/>
            <person name="Maskell D."/>
            <person name="Kehoe M."/>
            <person name="Dowson C.G."/>
            <person name="Chanter N."/>
            <person name="Whatmore A.M."/>
            <person name="Bentley S.D."/>
            <person name="Parkhill J."/>
        </authorList>
    </citation>
    <scope>NUCLEOTIDE SEQUENCE [LARGE SCALE GENOMIC DNA]</scope>
    <source>
        <strain evidence="3">ATCC BAA-854 / 0140J</strain>
    </source>
</reference>
<dbReference type="Gene3D" id="3.50.50.60">
    <property type="entry name" value="FAD/NAD(P)-binding domain"/>
    <property type="match status" value="1"/>
</dbReference>
<protein>
    <submittedName>
        <fullName evidence="2">Exported protein</fullName>
    </submittedName>
</protein>
<keyword evidence="3" id="KW-1185">Reference proteome</keyword>
<gene>
    <name evidence="2" type="ordered locus">SUB0206</name>
</gene>
<feature type="domain" description="FAD-dependent urate hydroxylase HpyO/Asp monooxygenase CreE-like FAD/NAD(P)-binding" evidence="1">
    <location>
        <begin position="7"/>
        <end position="155"/>
    </location>
</feature>
<dbReference type="STRING" id="218495.SUB0206"/>
<accession>B9DT83</accession>
<dbReference type="InterPro" id="IPR052189">
    <property type="entry name" value="L-asp_N-monooxygenase_NS-form"/>
</dbReference>
<dbReference type="eggNOG" id="COG4529">
    <property type="taxonomic scope" value="Bacteria"/>
</dbReference>
<dbReference type="Pfam" id="PF13454">
    <property type="entry name" value="NAD_binding_9"/>
    <property type="match status" value="1"/>
</dbReference>
<dbReference type="SUPFAM" id="SSF51905">
    <property type="entry name" value="FAD/NAD(P)-binding domain"/>
    <property type="match status" value="1"/>
</dbReference>
<proteinExistence type="predicted"/>
<dbReference type="PANTHER" id="PTHR40254:SF1">
    <property type="entry name" value="BLR0577 PROTEIN"/>
    <property type="match status" value="1"/>
</dbReference>
<evidence type="ECO:0000259" key="1">
    <source>
        <dbReference type="Pfam" id="PF13454"/>
    </source>
</evidence>
<dbReference type="PANTHER" id="PTHR40254">
    <property type="entry name" value="BLR0577 PROTEIN"/>
    <property type="match status" value="1"/>
</dbReference>
<dbReference type="KEGG" id="sub:SUB0206"/>
<dbReference type="InterPro" id="IPR038732">
    <property type="entry name" value="HpyO/CreE_NAD-binding"/>
</dbReference>
<dbReference type="InterPro" id="IPR036188">
    <property type="entry name" value="FAD/NAD-bd_sf"/>
</dbReference>
<dbReference type="AlphaFoldDB" id="B9DT83"/>
<organism evidence="2 3">
    <name type="scientific">Streptococcus uberis (strain ATCC BAA-854 / 0140J)</name>
    <dbReference type="NCBI Taxonomy" id="218495"/>
    <lineage>
        <taxon>Bacteria</taxon>
        <taxon>Bacillati</taxon>
        <taxon>Bacillota</taxon>
        <taxon>Bacilli</taxon>
        <taxon>Lactobacillales</taxon>
        <taxon>Streptococcaceae</taxon>
        <taxon>Streptococcus</taxon>
    </lineage>
</organism>
<evidence type="ECO:0000313" key="2">
    <source>
        <dbReference type="EMBL" id="CAR40682.1"/>
    </source>
</evidence>
<evidence type="ECO:0000313" key="3">
    <source>
        <dbReference type="Proteomes" id="UP000000449"/>
    </source>
</evidence>
<name>B9DT83_STRU0</name>
<dbReference type="Proteomes" id="UP000000449">
    <property type="component" value="Chromosome"/>
</dbReference>
<dbReference type="RefSeq" id="WP_012657757.1">
    <property type="nucleotide sequence ID" value="NC_012004.1"/>
</dbReference>